<evidence type="ECO:0000313" key="3">
    <source>
        <dbReference type="Proteomes" id="UP001623591"/>
    </source>
</evidence>
<feature type="transmembrane region" description="Helical" evidence="1">
    <location>
        <begin position="12"/>
        <end position="33"/>
    </location>
</feature>
<evidence type="ECO:0000256" key="1">
    <source>
        <dbReference type="SAM" id="Phobius"/>
    </source>
</evidence>
<name>A0ABW8T239_9CLOT</name>
<keyword evidence="1" id="KW-0472">Membrane</keyword>
<dbReference type="Pfam" id="PF07963">
    <property type="entry name" value="N_methyl"/>
    <property type="match status" value="1"/>
</dbReference>
<keyword evidence="3" id="KW-1185">Reference proteome</keyword>
<sequence length="133" mass="14495">MKFNGVRKGLTLIEVIISIAILGIIAVSFLSMFSQGYINIFTMGNKSKALVKAQATIDVACRAGRINYATDPDLNGMSKSEASVADLHTFSSGIESKYFVEDVTINSVLYKRITAAVFYQGGQRYVELTSLIP</sequence>
<dbReference type="InterPro" id="IPR012902">
    <property type="entry name" value="N_methyl_site"/>
</dbReference>
<dbReference type="Gene3D" id="3.30.700.10">
    <property type="entry name" value="Glycoprotein, Type 4 Pilin"/>
    <property type="match status" value="1"/>
</dbReference>
<dbReference type="PROSITE" id="PS00409">
    <property type="entry name" value="PROKAR_NTER_METHYL"/>
    <property type="match status" value="1"/>
</dbReference>
<dbReference type="Proteomes" id="UP001623591">
    <property type="component" value="Unassembled WGS sequence"/>
</dbReference>
<gene>
    <name evidence="2" type="ORF">ACJDUG_05610</name>
</gene>
<reference evidence="2 3" key="1">
    <citation type="submission" date="2024-11" db="EMBL/GenBank/DDBJ databases">
        <authorList>
            <person name="Heng Y.C."/>
            <person name="Lim A.C.H."/>
            <person name="Lee J.K.Y."/>
            <person name="Kittelmann S."/>
        </authorList>
    </citation>
    <scope>NUCLEOTIDE SEQUENCE [LARGE SCALE GENOMIC DNA]</scope>
    <source>
        <strain evidence="2 3">WILCCON 0185</strain>
    </source>
</reference>
<protein>
    <submittedName>
        <fullName evidence="2">Prepilin-type N-terminal cleavage/methylation domain-containing protein</fullName>
    </submittedName>
</protein>
<evidence type="ECO:0000313" key="2">
    <source>
        <dbReference type="EMBL" id="MFL0246460.1"/>
    </source>
</evidence>
<keyword evidence="1" id="KW-1133">Transmembrane helix</keyword>
<dbReference type="RefSeq" id="WP_406768926.1">
    <property type="nucleotide sequence ID" value="NZ_JBJHZZ010000002.1"/>
</dbReference>
<organism evidence="2 3">
    <name type="scientific">Candidatus Clostridium stratigraminis</name>
    <dbReference type="NCBI Taxonomy" id="3381661"/>
    <lineage>
        <taxon>Bacteria</taxon>
        <taxon>Bacillati</taxon>
        <taxon>Bacillota</taxon>
        <taxon>Clostridia</taxon>
        <taxon>Eubacteriales</taxon>
        <taxon>Clostridiaceae</taxon>
        <taxon>Clostridium</taxon>
    </lineage>
</organism>
<comment type="caution">
    <text evidence="2">The sequence shown here is derived from an EMBL/GenBank/DDBJ whole genome shotgun (WGS) entry which is preliminary data.</text>
</comment>
<accession>A0ABW8T239</accession>
<keyword evidence="1" id="KW-0812">Transmembrane</keyword>
<proteinExistence type="predicted"/>
<dbReference type="EMBL" id="JBJHZZ010000002">
    <property type="protein sequence ID" value="MFL0246460.1"/>
    <property type="molecule type" value="Genomic_DNA"/>
</dbReference>
<dbReference type="NCBIfam" id="TIGR02532">
    <property type="entry name" value="IV_pilin_GFxxxE"/>
    <property type="match status" value="1"/>
</dbReference>